<evidence type="ECO:0000256" key="3">
    <source>
        <dbReference type="ARBA" id="ARBA00022729"/>
    </source>
</evidence>
<organism evidence="5 6">
    <name type="scientific">Constantimarinum furrinae</name>
    <dbReference type="NCBI Taxonomy" id="2562285"/>
    <lineage>
        <taxon>Bacteria</taxon>
        <taxon>Pseudomonadati</taxon>
        <taxon>Bacteroidota</taxon>
        <taxon>Flavobacteriia</taxon>
        <taxon>Flavobacteriales</taxon>
        <taxon>Flavobacteriaceae</taxon>
        <taxon>Altibacter/Constantimarinum group</taxon>
        <taxon>Constantimarinum</taxon>
    </lineage>
</organism>
<dbReference type="KEGG" id="alti:ALE3EI_0206"/>
<keyword evidence="3 4" id="KW-0732">Signal</keyword>
<dbReference type="Pfam" id="PF10614">
    <property type="entry name" value="CsgF"/>
    <property type="match status" value="1"/>
</dbReference>
<protein>
    <recommendedName>
        <fullName evidence="2">Curli production assembly/transport component CsgF</fullName>
    </recommendedName>
</protein>
<evidence type="ECO:0000256" key="2">
    <source>
        <dbReference type="ARBA" id="ARBA00014031"/>
    </source>
</evidence>
<comment type="function">
    <text evidence="1">May be involved in the biogenesis of curli organelles.</text>
</comment>
<dbReference type="EMBL" id="CP052909">
    <property type="protein sequence ID" value="QNJ96796.1"/>
    <property type="molecule type" value="Genomic_DNA"/>
</dbReference>
<evidence type="ECO:0000313" key="5">
    <source>
        <dbReference type="EMBL" id="QNJ96796.1"/>
    </source>
</evidence>
<gene>
    <name evidence="5" type="ORF">ALE3EI_0206</name>
</gene>
<name>A0A7G8PR30_9FLAO</name>
<feature type="chain" id="PRO_5028914807" description="Curli production assembly/transport component CsgF" evidence="4">
    <location>
        <begin position="19"/>
        <end position="124"/>
    </location>
</feature>
<dbReference type="InterPro" id="IPR018893">
    <property type="entry name" value="T8SS_CsgF"/>
</dbReference>
<feature type="signal peptide" evidence="4">
    <location>
        <begin position="1"/>
        <end position="18"/>
    </location>
</feature>
<evidence type="ECO:0000256" key="1">
    <source>
        <dbReference type="ARBA" id="ARBA00003989"/>
    </source>
</evidence>
<keyword evidence="6" id="KW-1185">Reference proteome</keyword>
<reference evidence="5 6" key="1">
    <citation type="submission" date="2020-04" db="EMBL/GenBank/DDBJ databases">
        <title>Genome sequence of Altibacter aquimarinus strain ALE3EI.</title>
        <authorList>
            <person name="Oh H.-M."/>
            <person name="Jang D."/>
        </authorList>
    </citation>
    <scope>NUCLEOTIDE SEQUENCE [LARGE SCALE GENOMIC DNA]</scope>
    <source>
        <strain evidence="5 6">ALE3EI</strain>
    </source>
</reference>
<proteinExistence type="predicted"/>
<evidence type="ECO:0000256" key="4">
    <source>
        <dbReference type="SAM" id="SignalP"/>
    </source>
</evidence>
<sequence length="124" mass="13472">MKTIVTILFLVGSSYAFGQQFVYTPKNPAFGGDPFNYTWLLNSANAQNPFTDESQFGDFGDLGALNNSLNNQLLGGQFGQGELPPLGTSQNGNLEYEVYESNEGLVINILDITTGEQTQIIVPN</sequence>
<accession>A0A7G8PR30</accession>
<dbReference type="AlphaFoldDB" id="A0A7G8PR30"/>
<dbReference type="Proteomes" id="UP000515514">
    <property type="component" value="Chromosome"/>
</dbReference>
<evidence type="ECO:0000313" key="6">
    <source>
        <dbReference type="Proteomes" id="UP000515514"/>
    </source>
</evidence>
<dbReference type="RefSeq" id="WP_186989966.1">
    <property type="nucleotide sequence ID" value="NZ_CP052909.1"/>
</dbReference>